<comment type="caution">
    <text evidence="2">The sequence shown here is derived from an EMBL/GenBank/DDBJ whole genome shotgun (WGS) entry which is preliminary data.</text>
</comment>
<dbReference type="AlphaFoldDB" id="A0A225DJN1"/>
<proteinExistence type="predicted"/>
<feature type="region of interest" description="Disordered" evidence="1">
    <location>
        <begin position="18"/>
        <end position="64"/>
    </location>
</feature>
<dbReference type="EMBL" id="NIDE01000014">
    <property type="protein sequence ID" value="OWK37389.1"/>
    <property type="molecule type" value="Genomic_DNA"/>
</dbReference>
<organism evidence="2 3">
    <name type="scientific">Fimbriiglobus ruber</name>
    <dbReference type="NCBI Taxonomy" id="1908690"/>
    <lineage>
        <taxon>Bacteria</taxon>
        <taxon>Pseudomonadati</taxon>
        <taxon>Planctomycetota</taxon>
        <taxon>Planctomycetia</taxon>
        <taxon>Gemmatales</taxon>
        <taxon>Gemmataceae</taxon>
        <taxon>Fimbriiglobus</taxon>
    </lineage>
</organism>
<accession>A0A225DJN1</accession>
<evidence type="ECO:0000256" key="1">
    <source>
        <dbReference type="SAM" id="MobiDB-lite"/>
    </source>
</evidence>
<protein>
    <submittedName>
        <fullName evidence="2">Uncharacterized protein</fullName>
    </submittedName>
</protein>
<evidence type="ECO:0000313" key="3">
    <source>
        <dbReference type="Proteomes" id="UP000214646"/>
    </source>
</evidence>
<reference evidence="3" key="1">
    <citation type="submission" date="2017-06" db="EMBL/GenBank/DDBJ databases">
        <title>Genome analysis of Fimbriiglobus ruber SP5, the first member of the order Planctomycetales with confirmed chitinolytic capability.</title>
        <authorList>
            <person name="Ravin N.V."/>
            <person name="Rakitin A.L."/>
            <person name="Ivanova A.A."/>
            <person name="Beletsky A.V."/>
            <person name="Kulichevskaya I.S."/>
            <person name="Mardanov A.V."/>
            <person name="Dedysh S.N."/>
        </authorList>
    </citation>
    <scope>NUCLEOTIDE SEQUENCE [LARGE SCALE GENOMIC DNA]</scope>
    <source>
        <strain evidence="3">SP5</strain>
    </source>
</reference>
<name>A0A225DJN1_9BACT</name>
<dbReference type="Proteomes" id="UP000214646">
    <property type="component" value="Unassembled WGS sequence"/>
</dbReference>
<sequence length="121" mass="13251">MLEKIAELFHLADEALTREIERGQDSPPVSRPEAIPQRPADPPLAKPATPRSPDPRPEPATSRQAHYVQNLVKRIGLSQDELQAIIARVTGSPKKLGDLTKRDAGLVIDHLNTLTTEPARG</sequence>
<keyword evidence="3" id="KW-1185">Reference proteome</keyword>
<gene>
    <name evidence="2" type="ORF">FRUB_06509</name>
</gene>
<evidence type="ECO:0000313" key="2">
    <source>
        <dbReference type="EMBL" id="OWK37389.1"/>
    </source>
</evidence>